<keyword evidence="1" id="KW-0456">Lyase</keyword>
<dbReference type="GO" id="GO:0019748">
    <property type="term" value="P:secondary metabolic process"/>
    <property type="evidence" value="ECO:0007669"/>
    <property type="project" value="TreeGrafter"/>
</dbReference>
<evidence type="ECO:0000313" key="4">
    <source>
        <dbReference type="Proteomes" id="UP000193711"/>
    </source>
</evidence>
<dbReference type="GO" id="GO:0016831">
    <property type="term" value="F:carboxy-lyase activity"/>
    <property type="evidence" value="ECO:0007669"/>
    <property type="project" value="InterPro"/>
</dbReference>
<organism evidence="3 4">
    <name type="scientific">Rathayibacter oskolensis</name>
    <dbReference type="NCBI Taxonomy" id="1891671"/>
    <lineage>
        <taxon>Bacteria</taxon>
        <taxon>Bacillati</taxon>
        <taxon>Actinomycetota</taxon>
        <taxon>Actinomycetes</taxon>
        <taxon>Micrococcales</taxon>
        <taxon>Microbacteriaceae</taxon>
        <taxon>Rathayibacter</taxon>
    </lineage>
</organism>
<proteinExistence type="predicted"/>
<sequence>MSVVDVHAHVLLPGLQAAVAERDPAGAAAAQALDALRQGPESLRVSGGMIRERFERLTVLERRLADMDAGGIDVQIVSPSPSHYYPWADAALAEWSAREANRLVAELVGRAPSRLRGLGLIAAQHPELCVELLDDALAQGLAGVEISSTANGVELSDRRLDPFWARAEESRAVLFLHPFGCTLDERIDTHYLSNIVGQPTENAIALSHLIFGGVLDRFPGLRVVAAHGGGYLPTSIGRSDHGWRVRPEARSCENPPSSYLRRLYFDSLTHSPAELRALVAVAGSGRVLLGSDYPFDMGVDDPVGAAREAGLRPDTLDALLGGNASALFALEAVAR</sequence>
<dbReference type="SUPFAM" id="SSF51556">
    <property type="entry name" value="Metallo-dependent hydrolases"/>
    <property type="match status" value="1"/>
</dbReference>
<evidence type="ECO:0000313" key="3">
    <source>
        <dbReference type="EMBL" id="SMH42444.1"/>
    </source>
</evidence>
<dbReference type="Gene3D" id="3.20.20.140">
    <property type="entry name" value="Metal-dependent hydrolases"/>
    <property type="match status" value="1"/>
</dbReference>
<dbReference type="GO" id="GO:0005737">
    <property type="term" value="C:cytoplasm"/>
    <property type="evidence" value="ECO:0007669"/>
    <property type="project" value="TreeGrafter"/>
</dbReference>
<dbReference type="EMBL" id="FXBM01000002">
    <property type="protein sequence ID" value="SMH42444.1"/>
    <property type="molecule type" value="Genomic_DNA"/>
</dbReference>
<dbReference type="PANTHER" id="PTHR21240">
    <property type="entry name" value="2-AMINO-3-CARBOXYLMUCONATE-6-SEMIALDEHYDE DECARBOXYLASE"/>
    <property type="match status" value="1"/>
</dbReference>
<evidence type="ECO:0000259" key="2">
    <source>
        <dbReference type="Pfam" id="PF04909"/>
    </source>
</evidence>
<dbReference type="AlphaFoldDB" id="A0A1X7NX15"/>
<keyword evidence="4" id="KW-1185">Reference proteome</keyword>
<reference evidence="4" key="1">
    <citation type="submission" date="2017-04" db="EMBL/GenBank/DDBJ databases">
        <authorList>
            <person name="Varghese N."/>
            <person name="Submissions S."/>
        </authorList>
    </citation>
    <scope>NUCLEOTIDE SEQUENCE [LARGE SCALE GENOMIC DNA]</scope>
    <source>
        <strain evidence="4">VKM Ac-2121</strain>
    </source>
</reference>
<dbReference type="Proteomes" id="UP000193711">
    <property type="component" value="Unassembled WGS sequence"/>
</dbReference>
<dbReference type="GO" id="GO:0016787">
    <property type="term" value="F:hydrolase activity"/>
    <property type="evidence" value="ECO:0007669"/>
    <property type="project" value="InterPro"/>
</dbReference>
<feature type="domain" description="Amidohydrolase-related" evidence="2">
    <location>
        <begin position="4"/>
        <end position="329"/>
    </location>
</feature>
<dbReference type="InterPro" id="IPR032466">
    <property type="entry name" value="Metal_Hydrolase"/>
</dbReference>
<evidence type="ECO:0000256" key="1">
    <source>
        <dbReference type="ARBA" id="ARBA00023239"/>
    </source>
</evidence>
<dbReference type="RefSeq" id="WP_085476452.1">
    <property type="nucleotide sequence ID" value="NZ_FXBM01000002.1"/>
</dbReference>
<name>A0A1X7NX15_9MICO</name>
<protein>
    <submittedName>
        <fullName evidence="3">Aminocarboxymuconate-semialdehyde decarboxylase</fullName>
    </submittedName>
</protein>
<dbReference type="PANTHER" id="PTHR21240:SF28">
    <property type="entry name" value="ISO-OROTATE DECARBOXYLASE (EUROFUNG)"/>
    <property type="match status" value="1"/>
</dbReference>
<dbReference type="InterPro" id="IPR006680">
    <property type="entry name" value="Amidohydro-rel"/>
</dbReference>
<dbReference type="InterPro" id="IPR032465">
    <property type="entry name" value="ACMSD"/>
</dbReference>
<accession>A0A1X7NX15</accession>
<gene>
    <name evidence="3" type="ORF">SAMN06295885_1978</name>
</gene>
<dbReference type="STRING" id="1891671.SAMN06295885_1978"/>
<dbReference type="Pfam" id="PF04909">
    <property type="entry name" value="Amidohydro_2"/>
    <property type="match status" value="1"/>
</dbReference>
<dbReference type="OrthoDB" id="8673173at2"/>